<name>A0AB34JRG8_PRYPA</name>
<sequence>MSQWRGKGGKGRGRGEGREPREEHGAPPRQSRASAPSAPVERGKGGLEKALREMEGSGDEDYVELAKSMHALLRLEAISHEALMKRVGELEGALATANEELSRLRAWNERLNKQLERGEQRVAGLEQK</sequence>
<reference evidence="3 4" key="1">
    <citation type="journal article" date="2024" name="Science">
        <title>Giant polyketide synthase enzymes in the biosynthesis of giant marine polyether toxins.</title>
        <authorList>
            <person name="Fallon T.R."/>
            <person name="Shende V.V."/>
            <person name="Wierzbicki I.H."/>
            <person name="Pendleton A.L."/>
            <person name="Watervoot N.F."/>
            <person name="Auber R.P."/>
            <person name="Gonzalez D.J."/>
            <person name="Wisecaver J.H."/>
            <person name="Moore B.S."/>
        </authorList>
    </citation>
    <scope>NUCLEOTIDE SEQUENCE [LARGE SCALE GENOMIC DNA]</scope>
    <source>
        <strain evidence="3 4">12B1</strain>
    </source>
</reference>
<evidence type="ECO:0000256" key="1">
    <source>
        <dbReference type="SAM" id="Coils"/>
    </source>
</evidence>
<accession>A0AB34JRG8</accession>
<proteinExistence type="predicted"/>
<organism evidence="3 4">
    <name type="scientific">Prymnesium parvum</name>
    <name type="common">Toxic golden alga</name>
    <dbReference type="NCBI Taxonomy" id="97485"/>
    <lineage>
        <taxon>Eukaryota</taxon>
        <taxon>Haptista</taxon>
        <taxon>Haptophyta</taxon>
        <taxon>Prymnesiophyceae</taxon>
        <taxon>Prymnesiales</taxon>
        <taxon>Prymnesiaceae</taxon>
        <taxon>Prymnesium</taxon>
    </lineage>
</organism>
<keyword evidence="4" id="KW-1185">Reference proteome</keyword>
<gene>
    <name evidence="3" type="ORF">AB1Y20_018373</name>
</gene>
<feature type="coiled-coil region" evidence="1">
    <location>
        <begin position="80"/>
        <end position="128"/>
    </location>
</feature>
<comment type="caution">
    <text evidence="3">The sequence shown here is derived from an EMBL/GenBank/DDBJ whole genome shotgun (WGS) entry which is preliminary data.</text>
</comment>
<evidence type="ECO:0000313" key="4">
    <source>
        <dbReference type="Proteomes" id="UP001515480"/>
    </source>
</evidence>
<dbReference type="AlphaFoldDB" id="A0AB34JRG8"/>
<feature type="region of interest" description="Disordered" evidence="2">
    <location>
        <begin position="1"/>
        <end position="48"/>
    </location>
</feature>
<dbReference type="EMBL" id="JBGBPQ010000006">
    <property type="protein sequence ID" value="KAL1523433.1"/>
    <property type="molecule type" value="Genomic_DNA"/>
</dbReference>
<dbReference type="Proteomes" id="UP001515480">
    <property type="component" value="Unassembled WGS sequence"/>
</dbReference>
<keyword evidence="1" id="KW-0175">Coiled coil</keyword>
<evidence type="ECO:0000256" key="2">
    <source>
        <dbReference type="SAM" id="MobiDB-lite"/>
    </source>
</evidence>
<protein>
    <submittedName>
        <fullName evidence="3">Uncharacterized protein</fullName>
    </submittedName>
</protein>
<evidence type="ECO:0000313" key="3">
    <source>
        <dbReference type="EMBL" id="KAL1523433.1"/>
    </source>
</evidence>
<feature type="compositionally biased region" description="Basic and acidic residues" evidence="2">
    <location>
        <begin position="13"/>
        <end position="26"/>
    </location>
</feature>